<dbReference type="PRINTS" id="PR00111">
    <property type="entry name" value="ABHYDROLASE"/>
</dbReference>
<dbReference type="Pfam" id="PF00561">
    <property type="entry name" value="Abhydrolase_1"/>
    <property type="match status" value="1"/>
</dbReference>
<gene>
    <name evidence="2" type="ORF">PV04_07477</name>
</gene>
<accession>A0A0D2DSP6</accession>
<dbReference type="InterPro" id="IPR029058">
    <property type="entry name" value="AB_hydrolase_fold"/>
</dbReference>
<evidence type="ECO:0000313" key="2">
    <source>
        <dbReference type="EMBL" id="KIW65197.1"/>
    </source>
</evidence>
<dbReference type="Gene3D" id="3.40.50.1820">
    <property type="entry name" value="alpha/beta hydrolase"/>
    <property type="match status" value="1"/>
</dbReference>
<dbReference type="GO" id="GO:0016020">
    <property type="term" value="C:membrane"/>
    <property type="evidence" value="ECO:0007669"/>
    <property type="project" value="TreeGrafter"/>
</dbReference>
<dbReference type="HOGENOM" id="CLU_020336_50_0_1"/>
<name>A0A0D2DSP6_9EURO</name>
<evidence type="ECO:0000313" key="3">
    <source>
        <dbReference type="Proteomes" id="UP000054266"/>
    </source>
</evidence>
<dbReference type="PANTHER" id="PTHR43798:SF33">
    <property type="entry name" value="HYDROLASE, PUTATIVE (AFU_ORTHOLOGUE AFUA_2G14860)-RELATED"/>
    <property type="match status" value="1"/>
</dbReference>
<dbReference type="InterPro" id="IPR000073">
    <property type="entry name" value="AB_hydrolase_1"/>
</dbReference>
<dbReference type="InterPro" id="IPR050266">
    <property type="entry name" value="AB_hydrolase_sf"/>
</dbReference>
<proteinExistence type="predicted"/>
<organism evidence="2 3">
    <name type="scientific">Phialophora macrospora</name>
    <dbReference type="NCBI Taxonomy" id="1851006"/>
    <lineage>
        <taxon>Eukaryota</taxon>
        <taxon>Fungi</taxon>
        <taxon>Dikarya</taxon>
        <taxon>Ascomycota</taxon>
        <taxon>Pezizomycotina</taxon>
        <taxon>Eurotiomycetes</taxon>
        <taxon>Chaetothyriomycetidae</taxon>
        <taxon>Chaetothyriales</taxon>
        <taxon>Herpotrichiellaceae</taxon>
        <taxon>Phialophora</taxon>
    </lineage>
</organism>
<dbReference type="SUPFAM" id="SSF53474">
    <property type="entry name" value="alpha/beta-Hydrolases"/>
    <property type="match status" value="1"/>
</dbReference>
<keyword evidence="3" id="KW-1185">Reference proteome</keyword>
<reference evidence="2 3" key="1">
    <citation type="submission" date="2015-01" db="EMBL/GenBank/DDBJ databases">
        <title>The Genome Sequence of Capronia semiimmersa CBS27337.</title>
        <authorList>
            <consortium name="The Broad Institute Genomics Platform"/>
            <person name="Cuomo C."/>
            <person name="de Hoog S."/>
            <person name="Gorbushina A."/>
            <person name="Stielow B."/>
            <person name="Teixiera M."/>
            <person name="Abouelleil A."/>
            <person name="Chapman S.B."/>
            <person name="Priest M."/>
            <person name="Young S.K."/>
            <person name="Wortman J."/>
            <person name="Nusbaum C."/>
            <person name="Birren B."/>
        </authorList>
    </citation>
    <scope>NUCLEOTIDE SEQUENCE [LARGE SCALE GENOMIC DNA]</scope>
    <source>
        <strain evidence="2 3">CBS 27337</strain>
    </source>
</reference>
<dbReference type="Proteomes" id="UP000054266">
    <property type="component" value="Unassembled WGS sequence"/>
</dbReference>
<sequence length="357" mass="38685">MSYTPYGRPGTLTNHVPLYHNLEIILCKPQTEKQLSPAAYFVLHFQPTQSSNASFGLTPAIMSSPALTAGKHTAILNGLTIHYTILAETPDLPPILMHPPPWGIGSDLYIPTFARFASKYTVIIPSARGNDDSERPASPAEMSTRHIVSDLEALREHLGLDRFPAVIGHSAGGVVALGYAIAHPVRVERLILLNSDLLGYKRKDASFFQDVLGYLAADPPTTDAAFRATMLKILPLYFAHPERGGPEALAKLWTRDPSLWAQVAYYSADSASPPGEAAPGDGNAKWKQVDELGNVTAATLVLTGRQDRTTGPEVSERIAAGVKGSKLVLVDECGHFSWGERPDVVWVAVDEFLAEKV</sequence>
<dbReference type="PANTHER" id="PTHR43798">
    <property type="entry name" value="MONOACYLGLYCEROL LIPASE"/>
    <property type="match status" value="1"/>
</dbReference>
<evidence type="ECO:0000259" key="1">
    <source>
        <dbReference type="Pfam" id="PF00561"/>
    </source>
</evidence>
<dbReference type="EMBL" id="KN846960">
    <property type="protein sequence ID" value="KIW65197.1"/>
    <property type="molecule type" value="Genomic_DNA"/>
</dbReference>
<feature type="domain" description="AB hydrolase-1" evidence="1">
    <location>
        <begin position="105"/>
        <end position="338"/>
    </location>
</feature>
<protein>
    <recommendedName>
        <fullName evidence="1">AB hydrolase-1 domain-containing protein</fullName>
    </recommendedName>
</protein>
<dbReference type="AlphaFoldDB" id="A0A0D2DSP6"/>
<dbReference type="STRING" id="5601.A0A0D2DSP6"/>